<sequence length="293" mass="31378">MSDDVNGDGYPDAVITSERAEGVVPGQPKLRSLIVLYGSGRGLDPERRSVVRPGDQTLWPFGSDWRVRRPESADLDGDGYADIPIRIGPPGGSDPALHIVWGGPDGPVTGALSPTVPVPRPGRGSSEWPAVGDFDGDGRRDVAVGDDGSRNDEPGYRTTGATQAITVYYGRAPRAPVVIRVPGLPGRPGLRGKLTAADVDGDGRDDLVFRAGRRIELLAGGLSDRREIGPFACPGDDHYTATLIRAGDYDRDGRAEVLVDCWADHRPAPDPHRWWVWDADAPLTGFDVSRFGS</sequence>
<dbReference type="SUPFAM" id="SSF69318">
    <property type="entry name" value="Integrin alpha N-terminal domain"/>
    <property type="match status" value="1"/>
</dbReference>
<proteinExistence type="predicted"/>
<feature type="region of interest" description="Disordered" evidence="2">
    <location>
        <begin position="118"/>
        <end position="157"/>
    </location>
</feature>
<dbReference type="Pfam" id="PF01839">
    <property type="entry name" value="FG-GAP"/>
    <property type="match status" value="1"/>
</dbReference>
<protein>
    <recommendedName>
        <fullName evidence="5">VCBS repeat-containing protein</fullName>
    </recommendedName>
</protein>
<evidence type="ECO:0008006" key="5">
    <source>
        <dbReference type="Google" id="ProtNLM"/>
    </source>
</evidence>
<dbReference type="InterPro" id="IPR028994">
    <property type="entry name" value="Integrin_alpha_N"/>
</dbReference>
<comment type="caution">
    <text evidence="3">The sequence shown here is derived from an EMBL/GenBank/DDBJ whole genome shotgun (WGS) entry which is preliminary data.</text>
</comment>
<dbReference type="Gene3D" id="2.130.10.130">
    <property type="entry name" value="Integrin alpha, N-terminal"/>
    <property type="match status" value="2"/>
</dbReference>
<feature type="compositionally biased region" description="Basic and acidic residues" evidence="2">
    <location>
        <begin position="136"/>
        <end position="155"/>
    </location>
</feature>
<dbReference type="PANTHER" id="PTHR46580">
    <property type="entry name" value="SENSOR KINASE-RELATED"/>
    <property type="match status" value="1"/>
</dbReference>
<dbReference type="Pfam" id="PF13517">
    <property type="entry name" value="FG-GAP_3"/>
    <property type="match status" value="1"/>
</dbReference>
<reference evidence="3 4" key="1">
    <citation type="submission" date="2021-01" db="EMBL/GenBank/DDBJ databases">
        <title>Whole genome shotgun sequence of Planobispora longispora NBRC 13918.</title>
        <authorList>
            <person name="Komaki H."/>
            <person name="Tamura T."/>
        </authorList>
    </citation>
    <scope>NUCLEOTIDE SEQUENCE [LARGE SCALE GENOMIC DNA]</scope>
    <source>
        <strain evidence="3 4">NBRC 13918</strain>
    </source>
</reference>
<evidence type="ECO:0000256" key="2">
    <source>
        <dbReference type="SAM" id="MobiDB-lite"/>
    </source>
</evidence>
<evidence type="ECO:0000313" key="4">
    <source>
        <dbReference type="Proteomes" id="UP000616724"/>
    </source>
</evidence>
<name>A0A8J3RFK5_9ACTN</name>
<dbReference type="EMBL" id="BOOH01000003">
    <property type="protein sequence ID" value="GIH73934.1"/>
    <property type="molecule type" value="Genomic_DNA"/>
</dbReference>
<dbReference type="AlphaFoldDB" id="A0A8J3RFK5"/>
<keyword evidence="1" id="KW-0732">Signal</keyword>
<dbReference type="RefSeq" id="WP_203888686.1">
    <property type="nucleotide sequence ID" value="NZ_BOOH01000003.1"/>
</dbReference>
<organism evidence="3 4">
    <name type="scientific">Planobispora longispora</name>
    <dbReference type="NCBI Taxonomy" id="28887"/>
    <lineage>
        <taxon>Bacteria</taxon>
        <taxon>Bacillati</taxon>
        <taxon>Actinomycetota</taxon>
        <taxon>Actinomycetes</taxon>
        <taxon>Streptosporangiales</taxon>
        <taxon>Streptosporangiaceae</taxon>
        <taxon>Planobispora</taxon>
    </lineage>
</organism>
<accession>A0A8J3RFK5</accession>
<dbReference type="InterPro" id="IPR013517">
    <property type="entry name" value="FG-GAP"/>
</dbReference>
<evidence type="ECO:0000313" key="3">
    <source>
        <dbReference type="EMBL" id="GIH73934.1"/>
    </source>
</evidence>
<keyword evidence="4" id="KW-1185">Reference proteome</keyword>
<evidence type="ECO:0000256" key="1">
    <source>
        <dbReference type="ARBA" id="ARBA00022729"/>
    </source>
</evidence>
<dbReference type="Proteomes" id="UP000616724">
    <property type="component" value="Unassembled WGS sequence"/>
</dbReference>
<gene>
    <name evidence="3" type="ORF">Plo01_03630</name>
</gene>